<dbReference type="SUPFAM" id="SSF48498">
    <property type="entry name" value="Tetracyclin repressor-like, C-terminal domain"/>
    <property type="match status" value="1"/>
</dbReference>
<dbReference type="Pfam" id="PF00440">
    <property type="entry name" value="TetR_N"/>
    <property type="match status" value="1"/>
</dbReference>
<name>A0ABN2RTF5_9MICO</name>
<keyword evidence="1" id="KW-0805">Transcription regulation</keyword>
<evidence type="ECO:0000256" key="2">
    <source>
        <dbReference type="ARBA" id="ARBA00023125"/>
    </source>
</evidence>
<dbReference type="PANTHER" id="PTHR30055:SF234">
    <property type="entry name" value="HTH-TYPE TRANSCRIPTIONAL REGULATOR BETI"/>
    <property type="match status" value="1"/>
</dbReference>
<gene>
    <name evidence="6" type="ORF">GCM10009777_03820</name>
</gene>
<keyword evidence="7" id="KW-1185">Reference proteome</keyword>
<dbReference type="InterPro" id="IPR001647">
    <property type="entry name" value="HTH_TetR"/>
</dbReference>
<dbReference type="Proteomes" id="UP001500326">
    <property type="component" value="Unassembled WGS sequence"/>
</dbReference>
<evidence type="ECO:0000313" key="7">
    <source>
        <dbReference type="Proteomes" id="UP001500326"/>
    </source>
</evidence>
<dbReference type="SUPFAM" id="SSF46689">
    <property type="entry name" value="Homeodomain-like"/>
    <property type="match status" value="1"/>
</dbReference>
<dbReference type="PROSITE" id="PS50977">
    <property type="entry name" value="HTH_TETR_2"/>
    <property type="match status" value="1"/>
</dbReference>
<keyword evidence="3" id="KW-0804">Transcription</keyword>
<dbReference type="PANTHER" id="PTHR30055">
    <property type="entry name" value="HTH-TYPE TRANSCRIPTIONAL REGULATOR RUTR"/>
    <property type="match status" value="1"/>
</dbReference>
<evidence type="ECO:0000256" key="1">
    <source>
        <dbReference type="ARBA" id="ARBA00023015"/>
    </source>
</evidence>
<sequence length="198" mass="22814">MSDVPSVTNPRRRRLTPEARKAEILDVTLALLTVKGYWGLTFADVAKGAGITFQAVLHYFPTKDDLMLGVLSRRDEVDIRSVAPQDHPVNDAAEFTDVIARLIARNAERPELIRLYAVLSAESLHADHPAHEYFRERQVRSLRELSDLARSWYDDPDELALQVNCELDGLQIFWLRDRDVDMVARWRAWARNYLDVKD</sequence>
<feature type="DNA-binding region" description="H-T-H motif" evidence="4">
    <location>
        <begin position="41"/>
        <end position="60"/>
    </location>
</feature>
<evidence type="ECO:0000256" key="3">
    <source>
        <dbReference type="ARBA" id="ARBA00023163"/>
    </source>
</evidence>
<organism evidence="6 7">
    <name type="scientific">Microbacterium pumilum</name>
    <dbReference type="NCBI Taxonomy" id="344165"/>
    <lineage>
        <taxon>Bacteria</taxon>
        <taxon>Bacillati</taxon>
        <taxon>Actinomycetota</taxon>
        <taxon>Actinomycetes</taxon>
        <taxon>Micrococcales</taxon>
        <taxon>Microbacteriaceae</taxon>
        <taxon>Microbacterium</taxon>
    </lineage>
</organism>
<reference evidence="6 7" key="1">
    <citation type="journal article" date="2019" name="Int. J. Syst. Evol. Microbiol.">
        <title>The Global Catalogue of Microorganisms (GCM) 10K type strain sequencing project: providing services to taxonomists for standard genome sequencing and annotation.</title>
        <authorList>
            <consortium name="The Broad Institute Genomics Platform"/>
            <consortium name="The Broad Institute Genome Sequencing Center for Infectious Disease"/>
            <person name="Wu L."/>
            <person name="Ma J."/>
        </authorList>
    </citation>
    <scope>NUCLEOTIDE SEQUENCE [LARGE SCALE GENOMIC DNA]</scope>
    <source>
        <strain evidence="6 7">JCM 14902</strain>
    </source>
</reference>
<dbReference type="Gene3D" id="1.10.357.10">
    <property type="entry name" value="Tetracycline Repressor, domain 2"/>
    <property type="match status" value="1"/>
</dbReference>
<comment type="caution">
    <text evidence="6">The sequence shown here is derived from an EMBL/GenBank/DDBJ whole genome shotgun (WGS) entry which is preliminary data.</text>
</comment>
<evidence type="ECO:0000313" key="6">
    <source>
        <dbReference type="EMBL" id="GAA1974512.1"/>
    </source>
</evidence>
<dbReference type="InterPro" id="IPR036271">
    <property type="entry name" value="Tet_transcr_reg_TetR-rel_C_sf"/>
</dbReference>
<dbReference type="InterPro" id="IPR009057">
    <property type="entry name" value="Homeodomain-like_sf"/>
</dbReference>
<evidence type="ECO:0000259" key="5">
    <source>
        <dbReference type="PROSITE" id="PS50977"/>
    </source>
</evidence>
<keyword evidence="2 4" id="KW-0238">DNA-binding</keyword>
<dbReference type="PRINTS" id="PR00455">
    <property type="entry name" value="HTHTETR"/>
</dbReference>
<protein>
    <submittedName>
        <fullName evidence="6">TetR/AcrR family transcriptional regulator</fullName>
    </submittedName>
</protein>
<evidence type="ECO:0000256" key="4">
    <source>
        <dbReference type="PROSITE-ProRule" id="PRU00335"/>
    </source>
</evidence>
<feature type="domain" description="HTH tetR-type" evidence="5">
    <location>
        <begin position="18"/>
        <end position="78"/>
    </location>
</feature>
<dbReference type="InterPro" id="IPR050109">
    <property type="entry name" value="HTH-type_TetR-like_transc_reg"/>
</dbReference>
<dbReference type="EMBL" id="BAAAOH010000001">
    <property type="protein sequence ID" value="GAA1974512.1"/>
    <property type="molecule type" value="Genomic_DNA"/>
</dbReference>
<accession>A0ABN2RTF5</accession>
<proteinExistence type="predicted"/>